<proteinExistence type="predicted"/>
<name>A0ABP1DGR7_9APHY</name>
<organism evidence="2 3">
    <name type="scientific">Somion occarium</name>
    <dbReference type="NCBI Taxonomy" id="3059160"/>
    <lineage>
        <taxon>Eukaryota</taxon>
        <taxon>Fungi</taxon>
        <taxon>Dikarya</taxon>
        <taxon>Basidiomycota</taxon>
        <taxon>Agaricomycotina</taxon>
        <taxon>Agaricomycetes</taxon>
        <taxon>Polyporales</taxon>
        <taxon>Cerrenaceae</taxon>
        <taxon>Somion</taxon>
    </lineage>
</organism>
<feature type="domain" description="BTB" evidence="1">
    <location>
        <begin position="38"/>
        <end position="110"/>
    </location>
</feature>
<dbReference type="Gene3D" id="3.30.710.10">
    <property type="entry name" value="Potassium Channel Kv1.1, Chain A"/>
    <property type="match status" value="1"/>
</dbReference>
<dbReference type="Proteomes" id="UP001497453">
    <property type="component" value="Chromosome 4"/>
</dbReference>
<sequence>MNKNDAPELSSNRCTTPARTLTEYQVPVRHPDPSFDDGNIAVLAEHTYFLVHRGVLSHHSAPLREMIARTLSDSNVQSVEERPVLVLPHPPQDLSCFLRVLYGFPVSLDGTDFQATSALLRLSTVYEVEGLRAEVLRRLYLSWPRILPQWEARERRVTDADGVYAPRPSIPHPTLIIDLAESVDASGLLPSAFYDLSRYLPSQIVADFIDTQTSAVFTLSPSNLHKILRGKEHSARYLSTFIVNELEGRMPSKYCIYRNDPQPSRKRCCQVAFETITLGILRDANGIVLNHNSDPLFAIADSLLMQTKGDNPGAENRAVYRACEACRSEYGAVVRTAREEFWRRIPEWFELTVENWG</sequence>
<reference evidence="3" key="1">
    <citation type="submission" date="2024-04" db="EMBL/GenBank/DDBJ databases">
        <authorList>
            <person name="Shaw F."/>
            <person name="Minotto A."/>
        </authorList>
    </citation>
    <scope>NUCLEOTIDE SEQUENCE [LARGE SCALE GENOMIC DNA]</scope>
</reference>
<dbReference type="InterPro" id="IPR000210">
    <property type="entry name" value="BTB/POZ_dom"/>
</dbReference>
<dbReference type="SUPFAM" id="SSF54695">
    <property type="entry name" value="POZ domain"/>
    <property type="match status" value="1"/>
</dbReference>
<dbReference type="InterPro" id="IPR011333">
    <property type="entry name" value="SKP1/BTB/POZ_sf"/>
</dbReference>
<dbReference type="PROSITE" id="PS50097">
    <property type="entry name" value="BTB"/>
    <property type="match status" value="1"/>
</dbReference>
<keyword evidence="3" id="KW-1185">Reference proteome</keyword>
<gene>
    <name evidence="2" type="ORF">GFSPODELE1_LOCUS6159</name>
</gene>
<dbReference type="SMART" id="SM00225">
    <property type="entry name" value="BTB"/>
    <property type="match status" value="1"/>
</dbReference>
<evidence type="ECO:0000313" key="2">
    <source>
        <dbReference type="EMBL" id="CAL1707031.1"/>
    </source>
</evidence>
<evidence type="ECO:0000259" key="1">
    <source>
        <dbReference type="PROSITE" id="PS50097"/>
    </source>
</evidence>
<dbReference type="EMBL" id="OZ037947">
    <property type="protein sequence ID" value="CAL1707031.1"/>
    <property type="molecule type" value="Genomic_DNA"/>
</dbReference>
<accession>A0ABP1DGR7</accession>
<evidence type="ECO:0000313" key="3">
    <source>
        <dbReference type="Proteomes" id="UP001497453"/>
    </source>
</evidence>
<protein>
    <recommendedName>
        <fullName evidence="1">BTB domain-containing protein</fullName>
    </recommendedName>
</protein>